<accession>A0A7X0NJW2</accession>
<dbReference type="Proteomes" id="UP000537141">
    <property type="component" value="Unassembled WGS sequence"/>
</dbReference>
<keyword evidence="2" id="KW-1185">Reference proteome</keyword>
<comment type="caution">
    <text evidence="1">The sequence shown here is derived from an EMBL/GenBank/DDBJ whole genome shotgun (WGS) entry which is preliminary data.</text>
</comment>
<sequence>MSAKSYYDMTEQERLEERAKPLHILANNATRLEIAFDRLLKFKGLNEVQSKQIIADAKKGDLSSLDRLID</sequence>
<dbReference type="AlphaFoldDB" id="A0A7X0NJW2"/>
<name>A0A7X0NJW2_9GAMM</name>
<organism evidence="1 2">
    <name type="scientific">Thalassotalea piscium</name>
    <dbReference type="NCBI Taxonomy" id="1230533"/>
    <lineage>
        <taxon>Bacteria</taxon>
        <taxon>Pseudomonadati</taxon>
        <taxon>Pseudomonadota</taxon>
        <taxon>Gammaproteobacteria</taxon>
        <taxon>Alteromonadales</taxon>
        <taxon>Colwelliaceae</taxon>
        <taxon>Thalassotalea</taxon>
    </lineage>
</organism>
<evidence type="ECO:0000313" key="1">
    <source>
        <dbReference type="EMBL" id="MBB6544760.1"/>
    </source>
</evidence>
<dbReference type="EMBL" id="JACHHU010000036">
    <property type="protein sequence ID" value="MBB6544760.1"/>
    <property type="molecule type" value="Genomic_DNA"/>
</dbReference>
<gene>
    <name evidence="1" type="ORF">HNQ55_003293</name>
</gene>
<proteinExistence type="predicted"/>
<evidence type="ECO:0000313" key="2">
    <source>
        <dbReference type="Proteomes" id="UP000537141"/>
    </source>
</evidence>
<reference evidence="1 2" key="1">
    <citation type="submission" date="2020-08" db="EMBL/GenBank/DDBJ databases">
        <title>Genomic Encyclopedia of Type Strains, Phase IV (KMG-IV): sequencing the most valuable type-strain genomes for metagenomic binning, comparative biology and taxonomic classification.</title>
        <authorList>
            <person name="Goeker M."/>
        </authorList>
    </citation>
    <scope>NUCLEOTIDE SEQUENCE [LARGE SCALE GENOMIC DNA]</scope>
    <source>
        <strain evidence="1 2">DSM 26287</strain>
    </source>
</reference>
<protein>
    <submittedName>
        <fullName evidence="1">Uncharacterized protein</fullName>
    </submittedName>
</protein>
<dbReference type="RefSeq" id="WP_184426181.1">
    <property type="nucleotide sequence ID" value="NZ_BAABLB010000034.1"/>
</dbReference>